<comment type="catalytic activity">
    <reaction evidence="9">
        <text>an acyl phosphate + H2O = a carboxylate + phosphate + H(+)</text>
        <dbReference type="Rhea" id="RHEA:14965"/>
        <dbReference type="ChEBI" id="CHEBI:15377"/>
        <dbReference type="ChEBI" id="CHEBI:15378"/>
        <dbReference type="ChEBI" id="CHEBI:29067"/>
        <dbReference type="ChEBI" id="CHEBI:43474"/>
        <dbReference type="ChEBI" id="CHEBI:59918"/>
        <dbReference type="EC" id="3.6.1.7"/>
    </reaction>
</comment>
<dbReference type="Pfam" id="PF07503">
    <property type="entry name" value="zf-HYPF"/>
    <property type="match status" value="2"/>
</dbReference>
<dbReference type="Gene3D" id="3.30.420.360">
    <property type="match status" value="1"/>
</dbReference>
<organism evidence="12 13">
    <name type="scientific">Alteromonas oceani</name>
    <dbReference type="NCBI Taxonomy" id="2071609"/>
    <lineage>
        <taxon>Bacteria</taxon>
        <taxon>Pseudomonadati</taxon>
        <taxon>Pseudomonadota</taxon>
        <taxon>Gammaproteobacteria</taxon>
        <taxon>Alteromonadales</taxon>
        <taxon>Alteromonadaceae</taxon>
        <taxon>Alteromonas/Salinimonas group</taxon>
        <taxon>Alteromonas</taxon>
    </lineage>
</organism>
<dbReference type="PROSITE" id="PS51163">
    <property type="entry name" value="YRDC"/>
    <property type="match status" value="1"/>
</dbReference>
<proteinExistence type="inferred from homology"/>
<reference evidence="13" key="1">
    <citation type="journal article" date="2019" name="Int. J. Syst. Evol. Microbiol.">
        <title>The Global Catalogue of Microorganisms (GCM) 10K type strain sequencing project: providing services to taxonomists for standard genome sequencing and annotation.</title>
        <authorList>
            <consortium name="The Broad Institute Genomics Platform"/>
            <consortium name="The Broad Institute Genome Sequencing Center for Infectious Disease"/>
            <person name="Wu L."/>
            <person name="Ma J."/>
        </authorList>
    </citation>
    <scope>NUCLEOTIDE SEQUENCE [LARGE SCALE GENOMIC DNA]</scope>
    <source>
        <strain evidence="13">KCTC 52449</strain>
    </source>
</reference>
<evidence type="ECO:0000256" key="1">
    <source>
        <dbReference type="ARBA" id="ARBA00004711"/>
    </source>
</evidence>
<dbReference type="Gene3D" id="3.90.870.50">
    <property type="match status" value="1"/>
</dbReference>
<sequence>MPHSKGMRLRVNGIVQGVGFRPFIWRLATELKLTGRVYNDAGGVIIELNCNEERASEFAEMMSQQLPPLARIDAMHYEPLDLPLFSSFEIDVSQSGIVTTGCAPDAATCPDCLTELWQSGDRRYQYPFINCTNCGPRLSIIRQIPYDRASTTMAEFTLCAACQQEYDNPADRRFHAQPNACPDCGPYCWLETPDGELVASEMPFHTLGEALRDGLIVAIKGIGGVHLACDATNEQAVKRLRERKQRSHKALALMAANIEAIRQFARVNEQDEALLGHPAAPVVLLSTQEKTDQLRAIAPSVAPDNTKIGVMFPYSPVHHLLLAEIDFPLVMTSGNRSGEPQAITNDAARSQLYGIADLLLLHNRPIHNRLDDSVVVAGKHGTQILRRARGYAPTSLSLPPGFPAAPALIALGGQLKNTLCLVKERRAVITQHLGDLHDASTFDEYLQTLQLYRELYDNAAEHYVCDMHPEYLSTKHGVSLEEQGNHLTRVQHHHAHIAACLGDNEYPLAGEAVLGICLDGTGFGTDETLWGGEFLYGSYAEMRRVASLLPVSLIGGAQAIKSPWRSLYAQLRQCFSAGQLAEMIDICPQFADPMCNSFEKMLTMQLNCPLSSSAGRLFDAVATALGCAPVQITYEGQAAIRLESLALTCQEEVEPYHLNIIDNHIVPQAMWQQILTDLRQGRSKAAMALAFHKGLVIALSEMTLKLKAAYDFTTVVLSGGVMQNLLLGEALQDTLQASGLSVLTHQQLPANDGGIAFGQALVALAKNQ</sequence>
<dbReference type="Proteomes" id="UP001595477">
    <property type="component" value="Unassembled WGS sequence"/>
</dbReference>
<keyword evidence="13" id="KW-1185">Reference proteome</keyword>
<evidence type="ECO:0000256" key="6">
    <source>
        <dbReference type="ARBA" id="ARBA00022833"/>
    </source>
</evidence>
<dbReference type="GO" id="GO:0016874">
    <property type="term" value="F:ligase activity"/>
    <property type="evidence" value="ECO:0007669"/>
    <property type="project" value="UniProtKB-KW"/>
</dbReference>
<dbReference type="SUPFAM" id="SSF54975">
    <property type="entry name" value="Acylphosphatase/BLUF domain-like"/>
    <property type="match status" value="1"/>
</dbReference>
<dbReference type="PROSITE" id="PS00150">
    <property type="entry name" value="ACYLPHOSPHATASE_1"/>
    <property type="match status" value="1"/>
</dbReference>
<dbReference type="InterPro" id="IPR001792">
    <property type="entry name" value="Acylphosphatase-like_dom"/>
</dbReference>
<comment type="similarity">
    <text evidence="2 8">Belongs to the carbamoyltransferase HypF family.</text>
</comment>
<dbReference type="Pfam" id="PF22521">
    <property type="entry name" value="HypF_C_2"/>
    <property type="match status" value="1"/>
</dbReference>
<comment type="function">
    <text evidence="8">Involved in the maturation of [NiFe] hydrogenases. Along with HypE, it catalyzes the synthesis of the CN ligands of the active site iron of [NiFe]-hydrogenases. HypF functions as a carbamoyl transferase using carbamoylphosphate as a substrate and transferring the carboxamido moiety in an ATP-dependent reaction to the thiolate of the C-terminal cysteine of HypE yielding a protein-S-carboxamide.</text>
</comment>
<feature type="domain" description="Acylphosphatase-like" evidence="10">
    <location>
        <begin position="6"/>
        <end position="92"/>
    </location>
</feature>
<comment type="catalytic activity">
    <reaction evidence="7 8">
        <text>C-terminal L-cysteinyl-[HypE protein] + carbamoyl phosphate + ATP + H2O = C-terminal S-carboxamide-L-cysteinyl-[HypE protein] + AMP + phosphate + diphosphate + H(+)</text>
        <dbReference type="Rhea" id="RHEA:55636"/>
        <dbReference type="Rhea" id="RHEA-COMP:14247"/>
        <dbReference type="Rhea" id="RHEA-COMP:14392"/>
        <dbReference type="ChEBI" id="CHEBI:15377"/>
        <dbReference type="ChEBI" id="CHEBI:15378"/>
        <dbReference type="ChEBI" id="CHEBI:30616"/>
        <dbReference type="ChEBI" id="CHEBI:33019"/>
        <dbReference type="ChEBI" id="CHEBI:43474"/>
        <dbReference type="ChEBI" id="CHEBI:58228"/>
        <dbReference type="ChEBI" id="CHEBI:76913"/>
        <dbReference type="ChEBI" id="CHEBI:139126"/>
        <dbReference type="ChEBI" id="CHEBI:456215"/>
    </reaction>
</comment>
<evidence type="ECO:0000256" key="4">
    <source>
        <dbReference type="ARBA" id="ARBA00022723"/>
    </source>
</evidence>
<feature type="active site" evidence="9">
    <location>
        <position position="39"/>
    </location>
</feature>
<dbReference type="Pfam" id="PF00708">
    <property type="entry name" value="Acylphosphatase"/>
    <property type="match status" value="1"/>
</dbReference>
<dbReference type="Pfam" id="PF17788">
    <property type="entry name" value="HypF_C"/>
    <property type="match status" value="1"/>
</dbReference>
<comment type="pathway">
    <text evidence="1 8">Protein modification; [NiFe] hydrogenase maturation.</text>
</comment>
<dbReference type="PANTHER" id="PTHR42959:SF1">
    <property type="entry name" value="CARBAMOYLTRANSFERASE HYPF"/>
    <property type="match status" value="1"/>
</dbReference>
<dbReference type="RefSeq" id="WP_123324354.1">
    <property type="nucleotide sequence ID" value="NZ_JBHRSX010000102.1"/>
</dbReference>
<feature type="active site" evidence="9">
    <location>
        <position position="21"/>
    </location>
</feature>
<evidence type="ECO:0000256" key="3">
    <source>
        <dbReference type="ARBA" id="ARBA00022598"/>
    </source>
</evidence>
<dbReference type="NCBIfam" id="TIGR00143">
    <property type="entry name" value="hypF"/>
    <property type="match status" value="1"/>
</dbReference>
<accession>A0ABV7K671</accession>
<name>A0ABV7K671_9ALTE</name>
<dbReference type="InterPro" id="IPR006070">
    <property type="entry name" value="Sua5-like_dom"/>
</dbReference>
<dbReference type="InterPro" id="IPR041440">
    <property type="entry name" value="HypF_C"/>
</dbReference>
<protein>
    <recommendedName>
        <fullName evidence="8">Carbamoyltransferase HypF</fullName>
        <ecNumber evidence="8">6.2.-.-</ecNumber>
    </recommendedName>
</protein>
<dbReference type="InterPro" id="IPR017968">
    <property type="entry name" value="Acylphosphatase_CS"/>
</dbReference>
<dbReference type="SUPFAM" id="SSF55821">
    <property type="entry name" value="YrdC/RibB"/>
    <property type="match status" value="1"/>
</dbReference>
<dbReference type="Pfam" id="PF01300">
    <property type="entry name" value="Sua5_yciO_yrdC"/>
    <property type="match status" value="1"/>
</dbReference>
<evidence type="ECO:0000256" key="8">
    <source>
        <dbReference type="PIRNR" id="PIRNR006256"/>
    </source>
</evidence>
<dbReference type="PIRSF" id="PIRSF006256">
    <property type="entry name" value="CMPcnvr_hdrg_mat"/>
    <property type="match status" value="1"/>
</dbReference>
<evidence type="ECO:0000259" key="11">
    <source>
        <dbReference type="PROSITE" id="PS51163"/>
    </source>
</evidence>
<evidence type="ECO:0000256" key="2">
    <source>
        <dbReference type="ARBA" id="ARBA00008097"/>
    </source>
</evidence>
<dbReference type="Gene3D" id="3.30.420.40">
    <property type="match status" value="1"/>
</dbReference>
<dbReference type="InterPro" id="IPR055128">
    <property type="entry name" value="HypF_C_2"/>
</dbReference>
<dbReference type="PANTHER" id="PTHR42959">
    <property type="entry name" value="CARBAMOYLTRANSFERASE"/>
    <property type="match status" value="1"/>
</dbReference>
<dbReference type="Gene3D" id="3.30.110.120">
    <property type="match status" value="1"/>
</dbReference>
<dbReference type="InterPro" id="IPR051060">
    <property type="entry name" value="Carbamoyltrans_HypF-like"/>
</dbReference>
<dbReference type="EMBL" id="JBHRSX010000102">
    <property type="protein sequence ID" value="MFC3204521.1"/>
    <property type="molecule type" value="Genomic_DNA"/>
</dbReference>
<evidence type="ECO:0000259" key="10">
    <source>
        <dbReference type="PROSITE" id="PS51160"/>
    </source>
</evidence>
<evidence type="ECO:0000256" key="7">
    <source>
        <dbReference type="ARBA" id="ARBA00048220"/>
    </source>
</evidence>
<feature type="domain" description="YrdC-like" evidence="11">
    <location>
        <begin position="201"/>
        <end position="390"/>
    </location>
</feature>
<dbReference type="PROSITE" id="PS51160">
    <property type="entry name" value="ACYLPHOSPHATASE_3"/>
    <property type="match status" value="1"/>
</dbReference>
<dbReference type="InterPro" id="IPR011125">
    <property type="entry name" value="Znf_HypF"/>
</dbReference>
<dbReference type="EC" id="6.2.-.-" evidence="8"/>
<gene>
    <name evidence="12" type="primary">hypF</name>
    <name evidence="12" type="ORF">ACFOEW_22165</name>
</gene>
<comment type="caution">
    <text evidence="12">The sequence shown here is derived from an EMBL/GenBank/DDBJ whole genome shotgun (WGS) entry which is preliminary data.</text>
</comment>
<keyword evidence="6" id="KW-0862">Zinc</keyword>
<evidence type="ECO:0000313" key="13">
    <source>
        <dbReference type="Proteomes" id="UP001595477"/>
    </source>
</evidence>
<dbReference type="InterPro" id="IPR017945">
    <property type="entry name" value="DHBP_synth_RibB-like_a/b_dom"/>
</dbReference>
<evidence type="ECO:0000256" key="9">
    <source>
        <dbReference type="PROSITE-ProRule" id="PRU00520"/>
    </source>
</evidence>
<keyword evidence="9" id="KW-0378">Hydrolase</keyword>
<dbReference type="InterPro" id="IPR036046">
    <property type="entry name" value="Acylphosphatase-like_dom_sf"/>
</dbReference>
<dbReference type="InterPro" id="IPR004421">
    <property type="entry name" value="Carbamoyltransferase_HypF"/>
</dbReference>
<keyword evidence="5" id="KW-0863">Zinc-finger</keyword>
<evidence type="ECO:0000313" key="12">
    <source>
        <dbReference type="EMBL" id="MFC3204521.1"/>
    </source>
</evidence>
<evidence type="ECO:0000256" key="5">
    <source>
        <dbReference type="ARBA" id="ARBA00022771"/>
    </source>
</evidence>
<keyword evidence="4" id="KW-0479">Metal-binding</keyword>
<keyword evidence="3 12" id="KW-0436">Ligase</keyword>